<accession>A0A3B3Y6B5</accession>
<organism evidence="1 2">
    <name type="scientific">Poecilia mexicana</name>
    <dbReference type="NCBI Taxonomy" id="48701"/>
    <lineage>
        <taxon>Eukaryota</taxon>
        <taxon>Metazoa</taxon>
        <taxon>Chordata</taxon>
        <taxon>Craniata</taxon>
        <taxon>Vertebrata</taxon>
        <taxon>Euteleostomi</taxon>
        <taxon>Actinopterygii</taxon>
        <taxon>Neopterygii</taxon>
        <taxon>Teleostei</taxon>
        <taxon>Neoteleostei</taxon>
        <taxon>Acanthomorphata</taxon>
        <taxon>Ovalentaria</taxon>
        <taxon>Atherinomorphae</taxon>
        <taxon>Cyprinodontiformes</taxon>
        <taxon>Poeciliidae</taxon>
        <taxon>Poeciliinae</taxon>
        <taxon>Poecilia</taxon>
    </lineage>
</organism>
<dbReference type="Proteomes" id="UP000261480">
    <property type="component" value="Unplaced"/>
</dbReference>
<dbReference type="AlphaFoldDB" id="A0A3B3Y6B5"/>
<proteinExistence type="predicted"/>
<evidence type="ECO:0000313" key="2">
    <source>
        <dbReference type="Proteomes" id="UP000261480"/>
    </source>
</evidence>
<protein>
    <submittedName>
        <fullName evidence="1">Uncharacterized protein</fullName>
    </submittedName>
</protein>
<sequence>SFSMRLTFLITRWTSASSPGGFLVNSGFLRQLRFRDRRFKLKAQSKAVSSDPPFAATLQWSFSHLTFHQTRGTKDSYRADFTQTVGSQTRLIQDILRHKYAFISMSGNQICRKEE</sequence>
<name>A0A3B3Y6B5_9TELE</name>
<reference evidence="1" key="2">
    <citation type="submission" date="2025-09" db="UniProtKB">
        <authorList>
            <consortium name="Ensembl"/>
        </authorList>
    </citation>
    <scope>IDENTIFICATION</scope>
</reference>
<dbReference type="Ensembl" id="ENSPMET00000011576.1">
    <property type="protein sequence ID" value="ENSPMEP00000022887.1"/>
    <property type="gene ID" value="ENSPMEG00000004077.1"/>
</dbReference>
<keyword evidence="2" id="KW-1185">Reference proteome</keyword>
<reference evidence="1" key="1">
    <citation type="submission" date="2025-08" db="UniProtKB">
        <authorList>
            <consortium name="Ensembl"/>
        </authorList>
    </citation>
    <scope>IDENTIFICATION</scope>
</reference>
<evidence type="ECO:0000313" key="1">
    <source>
        <dbReference type="Ensembl" id="ENSPMEP00000022887.1"/>
    </source>
</evidence>